<dbReference type="PANTHER" id="PTHR45712:SF18">
    <property type="entry name" value="PODOCAN-LIKE PROTEIN 1"/>
    <property type="match status" value="1"/>
</dbReference>
<dbReference type="SMART" id="SM00369">
    <property type="entry name" value="LRR_TYP"/>
    <property type="match status" value="4"/>
</dbReference>
<evidence type="ECO:0000313" key="4">
    <source>
        <dbReference type="Proteomes" id="UP000694523"/>
    </source>
</evidence>
<dbReference type="InterPro" id="IPR032675">
    <property type="entry name" value="LRR_dom_sf"/>
</dbReference>
<dbReference type="Gene3D" id="3.80.10.10">
    <property type="entry name" value="Ribonuclease Inhibitor"/>
    <property type="match status" value="3"/>
</dbReference>
<dbReference type="PROSITE" id="PS51450">
    <property type="entry name" value="LRR"/>
    <property type="match status" value="1"/>
</dbReference>
<dbReference type="AlphaFoldDB" id="A0A8C6U7L3"/>
<organism evidence="3 4">
    <name type="scientific">Neogobius melanostomus</name>
    <name type="common">round goby</name>
    <dbReference type="NCBI Taxonomy" id="47308"/>
    <lineage>
        <taxon>Eukaryota</taxon>
        <taxon>Metazoa</taxon>
        <taxon>Chordata</taxon>
        <taxon>Craniata</taxon>
        <taxon>Vertebrata</taxon>
        <taxon>Euteleostomi</taxon>
        <taxon>Actinopterygii</taxon>
        <taxon>Neopterygii</taxon>
        <taxon>Teleostei</taxon>
        <taxon>Neoteleostei</taxon>
        <taxon>Acanthomorphata</taxon>
        <taxon>Gobiaria</taxon>
        <taxon>Gobiiformes</taxon>
        <taxon>Gobioidei</taxon>
        <taxon>Gobiidae</taxon>
        <taxon>Benthophilinae</taxon>
        <taxon>Neogobiini</taxon>
        <taxon>Neogobius</taxon>
    </lineage>
</organism>
<dbReference type="InterPro" id="IPR003591">
    <property type="entry name" value="Leu-rich_rpt_typical-subtyp"/>
</dbReference>
<reference evidence="3" key="1">
    <citation type="submission" date="2025-08" db="UniProtKB">
        <authorList>
            <consortium name="Ensembl"/>
        </authorList>
    </citation>
    <scope>IDENTIFICATION</scope>
</reference>
<keyword evidence="4" id="KW-1185">Reference proteome</keyword>
<proteinExistence type="predicted"/>
<evidence type="ECO:0000256" key="2">
    <source>
        <dbReference type="ARBA" id="ARBA00022737"/>
    </source>
</evidence>
<dbReference type="InterPro" id="IPR001611">
    <property type="entry name" value="Leu-rich_rpt"/>
</dbReference>
<accession>A0A8C6U7L3</accession>
<dbReference type="GO" id="GO:0005615">
    <property type="term" value="C:extracellular space"/>
    <property type="evidence" value="ECO:0007669"/>
    <property type="project" value="TreeGrafter"/>
</dbReference>
<keyword evidence="1" id="KW-0433">Leucine-rich repeat</keyword>
<dbReference type="PANTHER" id="PTHR45712">
    <property type="entry name" value="AGAP008170-PA"/>
    <property type="match status" value="1"/>
</dbReference>
<dbReference type="InterPro" id="IPR050333">
    <property type="entry name" value="SLRP"/>
</dbReference>
<reference evidence="3" key="2">
    <citation type="submission" date="2025-09" db="UniProtKB">
        <authorList>
            <consortium name="Ensembl"/>
        </authorList>
    </citation>
    <scope>IDENTIFICATION</scope>
</reference>
<keyword evidence="2" id="KW-0677">Repeat</keyword>
<protein>
    <submittedName>
        <fullName evidence="3">Uncharacterized protein</fullName>
    </submittedName>
</protein>
<evidence type="ECO:0000256" key="1">
    <source>
        <dbReference type="ARBA" id="ARBA00022614"/>
    </source>
</evidence>
<name>A0A8C6U7L3_9GOBI</name>
<sequence>SSSCILSILIYSARAILVDKENIILGQLFSCALCLSRVVQCSDKGMDSAPYGIPYNSRYILLMNNRIKRSMIEAAWTNSPGLLILSMSNNSLGNCSNSLPNAVLLPLCKLQTLNLDYNQPLSIKEMYLKGNRIEEFHSGTFNGISELLVLDLSRNRLTNRGLLKDSLLNVTHHESLNLEGNRLKKFPQHLPPSLKTLNLEGNLIATIKKSSFRALINLEHLGLARNWIFKVVGGAFKALLVLHQLDLGHNAMRQVPRQLPKSLYSVALSLNRIHTVPRDTFCWGNTSTSALKNVRKHYDRSDSI</sequence>
<dbReference type="Ensembl" id="ENSNMLT00000035379.1">
    <property type="protein sequence ID" value="ENSNMLP00000031745.1"/>
    <property type="gene ID" value="ENSNMLG00000019914.1"/>
</dbReference>
<dbReference type="Pfam" id="PF13855">
    <property type="entry name" value="LRR_8"/>
    <property type="match status" value="2"/>
</dbReference>
<dbReference type="Proteomes" id="UP000694523">
    <property type="component" value="Unplaced"/>
</dbReference>
<evidence type="ECO:0000313" key="3">
    <source>
        <dbReference type="Ensembl" id="ENSNMLP00000031745.1"/>
    </source>
</evidence>
<dbReference type="SUPFAM" id="SSF52058">
    <property type="entry name" value="L domain-like"/>
    <property type="match status" value="1"/>
</dbReference>